<protein>
    <submittedName>
        <fullName evidence="1">Uncharacterized protein</fullName>
    </submittedName>
</protein>
<dbReference type="EMBL" id="SEYY01008192">
    <property type="protein sequence ID" value="KAB7502238.1"/>
    <property type="molecule type" value="Genomic_DNA"/>
</dbReference>
<reference evidence="1 2" key="1">
    <citation type="journal article" date="2019" name="PLoS Biol.">
        <title>Sex chromosomes control vertical transmission of feminizing Wolbachia symbionts in an isopod.</title>
        <authorList>
            <person name="Becking T."/>
            <person name="Chebbi M.A."/>
            <person name="Giraud I."/>
            <person name="Moumen B."/>
            <person name="Laverre T."/>
            <person name="Caubet Y."/>
            <person name="Peccoud J."/>
            <person name="Gilbert C."/>
            <person name="Cordaux R."/>
        </authorList>
    </citation>
    <scope>NUCLEOTIDE SEQUENCE [LARGE SCALE GENOMIC DNA]</scope>
    <source>
        <strain evidence="1">ANa2</strain>
        <tissue evidence="1">Whole body excluding digestive tract and cuticle</tissue>
    </source>
</reference>
<dbReference type="AlphaFoldDB" id="A0A5N5T865"/>
<dbReference type="OrthoDB" id="6593154at2759"/>
<accession>A0A5N5T865</accession>
<sequence length="363" mass="42443">MTDLLFLQIIDITYIKMLTKNKFVEEKLKDLITPEENEERTYDWIKDFNCINFWDFLSVNFLDVDRFFTMLDIETGPHSGWEKFAEVLGLTLWEDRKWCYQYHNGAGPTKAALSKLLSKDDYDRNLKKCISSEPSEKVKIESDEPKTLVFQLNRSMECDQLIKSAPVTEPDNEISSLELINRYNSLKKKKSKRRETKSKTFCILMSYAPDAESWAEKVSKELKDHITNGQEMKVLMIGNPQLKRALAMDPSNTLHKWFNQVRYVVPVLSPQYLKQIQNLDTAENCREIGLYNKLIYRFTLDQFVKFGSRNLRCRPLCPDSYFSEVQNSAVVEGNGLFSITWPCDSTVQIKEFSQVLMDKPFME</sequence>
<keyword evidence="2" id="KW-1185">Reference proteome</keyword>
<organism evidence="1 2">
    <name type="scientific">Armadillidium nasatum</name>
    <dbReference type="NCBI Taxonomy" id="96803"/>
    <lineage>
        <taxon>Eukaryota</taxon>
        <taxon>Metazoa</taxon>
        <taxon>Ecdysozoa</taxon>
        <taxon>Arthropoda</taxon>
        <taxon>Crustacea</taxon>
        <taxon>Multicrustacea</taxon>
        <taxon>Malacostraca</taxon>
        <taxon>Eumalacostraca</taxon>
        <taxon>Peracarida</taxon>
        <taxon>Isopoda</taxon>
        <taxon>Oniscidea</taxon>
        <taxon>Crinocheta</taxon>
        <taxon>Armadillidiidae</taxon>
        <taxon>Armadillidium</taxon>
    </lineage>
</organism>
<evidence type="ECO:0000313" key="2">
    <source>
        <dbReference type="Proteomes" id="UP000326759"/>
    </source>
</evidence>
<evidence type="ECO:0000313" key="1">
    <source>
        <dbReference type="EMBL" id="KAB7502238.1"/>
    </source>
</evidence>
<gene>
    <name evidence="1" type="ORF">Anas_14436</name>
</gene>
<name>A0A5N5T865_9CRUS</name>
<dbReference type="Proteomes" id="UP000326759">
    <property type="component" value="Unassembled WGS sequence"/>
</dbReference>
<proteinExistence type="predicted"/>
<comment type="caution">
    <text evidence="1">The sequence shown here is derived from an EMBL/GenBank/DDBJ whole genome shotgun (WGS) entry which is preliminary data.</text>
</comment>